<dbReference type="AlphaFoldDB" id="A0A101A707"/>
<reference evidence="2 3" key="1">
    <citation type="submission" date="2016-01" db="EMBL/GenBank/DDBJ databases">
        <authorList>
            <consortium name="TB Trials Study Group"/>
            <person name="Sutton G."/>
            <person name="Brinkac L."/>
            <person name="Sanka R."/>
            <person name="Adams M."/>
            <person name="Lau E.L."/>
            <person name="Macaden R."/>
            <person name="Grewal H.M.S."/>
        </authorList>
    </citation>
    <scope>NUCLEOTIDE SEQUENCE [LARGE SCALE GENOMIC DNA]</scope>
    <source>
        <strain evidence="2 3">IS-1744</strain>
    </source>
</reference>
<dbReference type="PANTHER" id="PTHR23026">
    <property type="entry name" value="NADPH NITROREDUCTASE"/>
    <property type="match status" value="1"/>
</dbReference>
<dbReference type="InterPro" id="IPR029479">
    <property type="entry name" value="Nitroreductase"/>
</dbReference>
<evidence type="ECO:0000313" key="2">
    <source>
        <dbReference type="EMBL" id="KUI16329.1"/>
    </source>
</evidence>
<dbReference type="GO" id="GO:0016491">
    <property type="term" value="F:oxidoreductase activity"/>
    <property type="evidence" value="ECO:0007669"/>
    <property type="project" value="InterPro"/>
</dbReference>
<feature type="domain" description="Nitroreductase" evidence="1">
    <location>
        <begin position="6"/>
        <end position="172"/>
    </location>
</feature>
<proteinExistence type="predicted"/>
<dbReference type="EMBL" id="LQIR01000016">
    <property type="protein sequence ID" value="KUI16329.1"/>
    <property type="molecule type" value="Genomic_DNA"/>
</dbReference>
<dbReference type="CDD" id="cd02062">
    <property type="entry name" value="Nitro_FMN_reductase"/>
    <property type="match status" value="1"/>
</dbReference>
<dbReference type="Pfam" id="PF00881">
    <property type="entry name" value="Nitroreductase"/>
    <property type="match status" value="1"/>
</dbReference>
<gene>
    <name evidence="2" type="ORF">AU192_07665</name>
</gene>
<dbReference type="RefSeq" id="WP_064396120.1">
    <property type="nucleotide sequence ID" value="NZ_LQIR01000016.1"/>
</dbReference>
<comment type="caution">
    <text evidence="2">The sequence shown here is derived from an EMBL/GenBank/DDBJ whole genome shotgun (WGS) entry which is preliminary data.</text>
</comment>
<dbReference type="InterPro" id="IPR000415">
    <property type="entry name" value="Nitroreductase-like"/>
</dbReference>
<dbReference type="InterPro" id="IPR050627">
    <property type="entry name" value="Nitroreductase/BluB"/>
</dbReference>
<dbReference type="SUPFAM" id="SSF55469">
    <property type="entry name" value="FMN-dependent nitroreductase-like"/>
    <property type="match status" value="1"/>
</dbReference>
<dbReference type="Gene3D" id="3.40.109.10">
    <property type="entry name" value="NADH Oxidase"/>
    <property type="match status" value="1"/>
</dbReference>
<name>A0A101A707_9MYCO</name>
<dbReference type="PANTHER" id="PTHR23026:SF123">
    <property type="entry name" value="NAD(P)H NITROREDUCTASE RV3131-RELATED"/>
    <property type="match status" value="1"/>
</dbReference>
<organism evidence="2 3">
    <name type="scientific">Mycobacterium lehmannii</name>
    <dbReference type="NCBI Taxonomy" id="2048550"/>
    <lineage>
        <taxon>Bacteria</taxon>
        <taxon>Bacillati</taxon>
        <taxon>Actinomycetota</taxon>
        <taxon>Actinomycetes</taxon>
        <taxon>Mycobacteriales</taxon>
        <taxon>Mycobacteriaceae</taxon>
        <taxon>Mycobacterium</taxon>
    </lineage>
</organism>
<keyword evidence="3" id="KW-1185">Reference proteome</keyword>
<dbReference type="Proteomes" id="UP000053707">
    <property type="component" value="Unassembled WGS sequence"/>
</dbReference>
<evidence type="ECO:0000259" key="1">
    <source>
        <dbReference type="Pfam" id="PF00881"/>
    </source>
</evidence>
<sequence>METASAVRRYRDEPVDDATLERCLKAASWAPSGANQQPWRFVVLRSEQARALVTAAAHRTWDELQRFYGITSPDDGADDPRSRVLRSMADHMRSGGAAPGLILFCVRPQAGASELQQGGSIFPAVQNFLLAARAQGLGAAITLWHTGCEEQLRSLVGIPDDWMPAALVTVGWPAGHHHTVHRKPLSEVAAVDNWDQPWLPDTSPD</sequence>
<evidence type="ECO:0000313" key="3">
    <source>
        <dbReference type="Proteomes" id="UP000053707"/>
    </source>
</evidence>
<protein>
    <submittedName>
        <fullName evidence="2">Nitroreductase</fullName>
    </submittedName>
</protein>
<accession>A0A101A707</accession>